<evidence type="ECO:0000256" key="3">
    <source>
        <dbReference type="ARBA" id="ARBA00022692"/>
    </source>
</evidence>
<dbReference type="OrthoDB" id="2985014at2759"/>
<feature type="transmembrane region" description="Helical" evidence="6">
    <location>
        <begin position="116"/>
        <end position="137"/>
    </location>
</feature>
<evidence type="ECO:0000313" key="9">
    <source>
        <dbReference type="Proteomes" id="UP000813461"/>
    </source>
</evidence>
<keyword evidence="4 6" id="KW-1133">Transmembrane helix</keyword>
<organism evidence="8 9">
    <name type="scientific">Paraphoma chrysanthemicola</name>
    <dbReference type="NCBI Taxonomy" id="798071"/>
    <lineage>
        <taxon>Eukaryota</taxon>
        <taxon>Fungi</taxon>
        <taxon>Dikarya</taxon>
        <taxon>Ascomycota</taxon>
        <taxon>Pezizomycotina</taxon>
        <taxon>Dothideomycetes</taxon>
        <taxon>Pleosporomycetidae</taxon>
        <taxon>Pleosporales</taxon>
        <taxon>Pleosporineae</taxon>
        <taxon>Phaeosphaeriaceae</taxon>
        <taxon>Paraphoma</taxon>
    </lineage>
</organism>
<reference evidence="8" key="1">
    <citation type="journal article" date="2021" name="Nat. Commun.">
        <title>Genetic determinants of endophytism in the Arabidopsis root mycobiome.</title>
        <authorList>
            <person name="Mesny F."/>
            <person name="Miyauchi S."/>
            <person name="Thiergart T."/>
            <person name="Pickel B."/>
            <person name="Atanasova L."/>
            <person name="Karlsson M."/>
            <person name="Huettel B."/>
            <person name="Barry K.W."/>
            <person name="Haridas S."/>
            <person name="Chen C."/>
            <person name="Bauer D."/>
            <person name="Andreopoulos W."/>
            <person name="Pangilinan J."/>
            <person name="LaButti K."/>
            <person name="Riley R."/>
            <person name="Lipzen A."/>
            <person name="Clum A."/>
            <person name="Drula E."/>
            <person name="Henrissat B."/>
            <person name="Kohler A."/>
            <person name="Grigoriev I.V."/>
            <person name="Martin F.M."/>
            <person name="Hacquard S."/>
        </authorList>
    </citation>
    <scope>NUCLEOTIDE SEQUENCE</scope>
    <source>
        <strain evidence="8">MPI-SDFR-AT-0120</strain>
    </source>
</reference>
<dbReference type="AlphaFoldDB" id="A0A8K0VRZ9"/>
<protein>
    <submittedName>
        <fullName evidence="8">Major facilitator superfamily protein</fullName>
    </submittedName>
</protein>
<feature type="transmembrane region" description="Helical" evidence="6">
    <location>
        <begin position="87"/>
        <end position="109"/>
    </location>
</feature>
<proteinExistence type="predicted"/>
<feature type="transmembrane region" description="Helical" evidence="6">
    <location>
        <begin position="348"/>
        <end position="366"/>
    </location>
</feature>
<evidence type="ECO:0000256" key="6">
    <source>
        <dbReference type="SAM" id="Phobius"/>
    </source>
</evidence>
<keyword evidence="2" id="KW-0813">Transport</keyword>
<feature type="transmembrane region" description="Helical" evidence="6">
    <location>
        <begin position="209"/>
        <end position="231"/>
    </location>
</feature>
<comment type="caution">
    <text evidence="8">The sequence shown here is derived from an EMBL/GenBank/DDBJ whole genome shotgun (WGS) entry which is preliminary data.</text>
</comment>
<name>A0A8K0VRZ9_9PLEO</name>
<dbReference type="InterPro" id="IPR011701">
    <property type="entry name" value="MFS"/>
</dbReference>
<evidence type="ECO:0000259" key="7">
    <source>
        <dbReference type="PROSITE" id="PS50850"/>
    </source>
</evidence>
<dbReference type="FunFam" id="1.20.1250.20:FF:000013">
    <property type="entry name" value="MFS general substrate transporter"/>
    <property type="match status" value="1"/>
</dbReference>
<keyword evidence="3 6" id="KW-0812">Transmembrane</keyword>
<feature type="transmembrane region" description="Helical" evidence="6">
    <location>
        <begin position="407"/>
        <end position="428"/>
    </location>
</feature>
<sequence length="501" mass="55463">MAVPVDIHNEKSSTEIIENEKELAQHNVQSGAYDSTTERKLRLKIDLYVVPTVALLYLMCFIDRANIAGNARLAGFEKDLKLKGYDYNTVLSIFYISYIVFEIPCTVMCKIIGPGWFIPATTLGFGIVSVATAFVNTRAQACALRFLLGIFEAGMMPGIAYYLSRWYRRSELAFRLGLYMTMAPLSGAFGGLLASGILKLKSFGGLHTWRMIFAIEGIITIILAMISFVTLTDRPDTARWLSEEQKELAIQRVKGERIAQTQLLDKIDGAKLKRGFTNPVTLATATIFMLNNITVLGISFFLPTIIRTIYPGRSTVQQQLLTVPPYIVGAFFVLLIPTLAWRLDSRQWLIASTGPTVMAGYAIFLATRNPQIRYGAIFLNASTAFTLGAMANAQVSANVLSDSARSIAIGTNVMFGNIGGLIATWTYLPKDAPGYEIGNGLNLACAIMWTVVAIVTGVWMIYDNKKRDERSAAGAREELAGLTAKEAQDLEWRHPDWRWKP</sequence>
<dbReference type="EMBL" id="JAGMVJ010000027">
    <property type="protein sequence ID" value="KAH7070235.1"/>
    <property type="molecule type" value="Genomic_DNA"/>
</dbReference>
<dbReference type="GO" id="GO:0016020">
    <property type="term" value="C:membrane"/>
    <property type="evidence" value="ECO:0007669"/>
    <property type="project" value="UniProtKB-SubCell"/>
</dbReference>
<dbReference type="GO" id="GO:0022857">
    <property type="term" value="F:transmembrane transporter activity"/>
    <property type="evidence" value="ECO:0007669"/>
    <property type="project" value="InterPro"/>
</dbReference>
<feature type="transmembrane region" description="Helical" evidence="6">
    <location>
        <begin position="440"/>
        <end position="462"/>
    </location>
</feature>
<feature type="transmembrane region" description="Helical" evidence="6">
    <location>
        <begin position="47"/>
        <end position="67"/>
    </location>
</feature>
<evidence type="ECO:0000256" key="1">
    <source>
        <dbReference type="ARBA" id="ARBA00004141"/>
    </source>
</evidence>
<dbReference type="Gene3D" id="1.20.1250.20">
    <property type="entry name" value="MFS general substrate transporter like domains"/>
    <property type="match status" value="2"/>
</dbReference>
<feature type="transmembrane region" description="Helical" evidence="6">
    <location>
        <begin position="280"/>
        <end position="303"/>
    </location>
</feature>
<dbReference type="PROSITE" id="PS50850">
    <property type="entry name" value="MFS"/>
    <property type="match status" value="1"/>
</dbReference>
<feature type="transmembrane region" description="Helical" evidence="6">
    <location>
        <begin position="323"/>
        <end position="341"/>
    </location>
</feature>
<feature type="transmembrane region" description="Helical" evidence="6">
    <location>
        <begin position="143"/>
        <end position="164"/>
    </location>
</feature>
<evidence type="ECO:0000313" key="8">
    <source>
        <dbReference type="EMBL" id="KAH7070235.1"/>
    </source>
</evidence>
<feature type="transmembrane region" description="Helical" evidence="6">
    <location>
        <begin position="176"/>
        <end position="197"/>
    </location>
</feature>
<keyword evidence="5 6" id="KW-0472">Membrane</keyword>
<keyword evidence="9" id="KW-1185">Reference proteome</keyword>
<evidence type="ECO:0000256" key="2">
    <source>
        <dbReference type="ARBA" id="ARBA00022448"/>
    </source>
</evidence>
<accession>A0A8K0VRZ9</accession>
<feature type="transmembrane region" description="Helical" evidence="6">
    <location>
        <begin position="372"/>
        <end position="395"/>
    </location>
</feature>
<dbReference type="SUPFAM" id="SSF103473">
    <property type="entry name" value="MFS general substrate transporter"/>
    <property type="match status" value="1"/>
</dbReference>
<feature type="domain" description="Major facilitator superfamily (MFS) profile" evidence="7">
    <location>
        <begin position="49"/>
        <end position="468"/>
    </location>
</feature>
<dbReference type="PANTHER" id="PTHR43791">
    <property type="entry name" value="PERMEASE-RELATED"/>
    <property type="match status" value="1"/>
</dbReference>
<dbReference type="FunFam" id="1.20.1250.20:FF:000034">
    <property type="entry name" value="MFS general substrate transporter"/>
    <property type="match status" value="1"/>
</dbReference>
<dbReference type="PANTHER" id="PTHR43791:SF48">
    <property type="entry name" value="TRANSPORTER, PUTATIVE (AFU_ORTHOLOGUE AFUA_4G01000)-RELATED"/>
    <property type="match status" value="1"/>
</dbReference>
<gene>
    <name evidence="8" type="ORF">FB567DRAFT_455831</name>
</gene>
<evidence type="ECO:0000256" key="5">
    <source>
        <dbReference type="ARBA" id="ARBA00023136"/>
    </source>
</evidence>
<dbReference type="InterPro" id="IPR036259">
    <property type="entry name" value="MFS_trans_sf"/>
</dbReference>
<comment type="subcellular location">
    <subcellularLocation>
        <location evidence="1">Membrane</location>
        <topology evidence="1">Multi-pass membrane protein</topology>
    </subcellularLocation>
</comment>
<dbReference type="Proteomes" id="UP000813461">
    <property type="component" value="Unassembled WGS sequence"/>
</dbReference>
<evidence type="ECO:0000256" key="4">
    <source>
        <dbReference type="ARBA" id="ARBA00022989"/>
    </source>
</evidence>
<dbReference type="InterPro" id="IPR020846">
    <property type="entry name" value="MFS_dom"/>
</dbReference>
<dbReference type="Pfam" id="PF07690">
    <property type="entry name" value="MFS_1"/>
    <property type="match status" value="1"/>
</dbReference>